<organism evidence="1 2">
    <name type="scientific">Klebsiella pneumoniae subsp. pneumoniae (strain HS11286)</name>
    <dbReference type="NCBI Taxonomy" id="1125630"/>
    <lineage>
        <taxon>Bacteria</taxon>
        <taxon>Pseudomonadati</taxon>
        <taxon>Pseudomonadota</taxon>
        <taxon>Gammaproteobacteria</taxon>
        <taxon>Enterobacterales</taxon>
        <taxon>Enterobacteriaceae</taxon>
        <taxon>Klebsiella/Raoultella group</taxon>
        <taxon>Klebsiella</taxon>
        <taxon>Klebsiella pneumoniae complex</taxon>
    </lineage>
</organism>
<evidence type="ECO:0008006" key="3">
    <source>
        <dbReference type="Google" id="ProtNLM"/>
    </source>
</evidence>
<dbReference type="KEGG" id="kpm:KPHS_45210"/>
<dbReference type="STRING" id="1125630.KPHS_45210"/>
<dbReference type="Proteomes" id="UP000007841">
    <property type="component" value="Chromosome"/>
</dbReference>
<keyword evidence="2" id="KW-1185">Reference proteome</keyword>
<reference evidence="1 2" key="1">
    <citation type="journal article" date="2012" name="J. Bacteriol.">
        <title>Complete genome sequence of Klebsiella pneumoniae subsp. pneumoniae HS11286, a multidrug-resistant strain isolated from human sputum.</title>
        <authorList>
            <person name="Liu P."/>
            <person name="Li P."/>
            <person name="Jiang X."/>
            <person name="Bi D."/>
            <person name="Xie Y."/>
            <person name="Tai C."/>
            <person name="Deng Z."/>
            <person name="Rajakumar K."/>
            <person name="Ou H.Y."/>
        </authorList>
    </citation>
    <scope>NUCLEOTIDE SEQUENCE [LARGE SCALE GENOMIC DNA]</scope>
    <source>
        <strain evidence="1 2">HS11286</strain>
    </source>
</reference>
<accession>A0A0H3H318</accession>
<dbReference type="RefSeq" id="YP_005228821.1">
    <property type="nucleotide sequence ID" value="NC_016845.1"/>
</dbReference>
<dbReference type="InterPro" id="IPR014996">
    <property type="entry name" value="AcaB"/>
</dbReference>
<dbReference type="NCBIfam" id="TIGR03761">
    <property type="entry name" value="ICE_PFL4669"/>
    <property type="match status" value="1"/>
</dbReference>
<protein>
    <recommendedName>
        <fullName evidence="3">TIGR03761 family integrating conjugative element protein</fullName>
    </recommendedName>
</protein>
<evidence type="ECO:0000313" key="1">
    <source>
        <dbReference type="EMBL" id="AEW63219.1"/>
    </source>
</evidence>
<proteinExistence type="predicted"/>
<dbReference type="HOGENOM" id="CLU_082088_2_0_6"/>
<gene>
    <name evidence="1" type="ordered locus">KPHS_45210</name>
</gene>
<sequence length="240" mass="26079">MSENSKPQHPTPGALRSELRIELHTRYAISLWQGRRSSEGKSAIMGMPRFFQLAGRINQDSLTDNPWADATMLHLEKLIGASHQQMQTLLDEVDALFADMPGSVKLTDCIAETPLNVAVHSHTPIGYRCVYLLVGFDQLALRVFQAHFFGLISTQTKQQYLSSAGYAIRRIYGAAQRYRSVAVTRADVLANNDTAQQAIAALGEVSASVVSGQARSGFSPALNSPALTVAIGGKKGKRHG</sequence>
<dbReference type="AlphaFoldDB" id="A0A0H3H318"/>
<name>A0A0H3H318_KLEPH</name>
<dbReference type="EMBL" id="CP003200">
    <property type="protein sequence ID" value="AEW63219.1"/>
    <property type="molecule type" value="Genomic_DNA"/>
</dbReference>
<evidence type="ECO:0000313" key="2">
    <source>
        <dbReference type="Proteomes" id="UP000007841"/>
    </source>
</evidence>
<dbReference type="RefSeq" id="WP_004150896.1">
    <property type="nucleotide sequence ID" value="NC_016845.1"/>
</dbReference>
<dbReference type="PATRIC" id="fig|1125630.4.peg.4416"/>
<dbReference type="Pfam" id="PF08900">
    <property type="entry name" value="AcaB"/>
    <property type="match status" value="1"/>
</dbReference>
<dbReference type="GeneID" id="11849574"/>